<feature type="transmembrane region" description="Helical" evidence="1">
    <location>
        <begin position="125"/>
        <end position="145"/>
    </location>
</feature>
<proteinExistence type="predicted"/>
<dbReference type="GO" id="GO:0003676">
    <property type="term" value="F:nucleic acid binding"/>
    <property type="evidence" value="ECO:0007669"/>
    <property type="project" value="InterPro"/>
</dbReference>
<gene>
    <name evidence="2" type="ORF">THRCLA_21465</name>
</gene>
<dbReference type="Gene3D" id="1.10.10.60">
    <property type="entry name" value="Homeodomain-like"/>
    <property type="match status" value="1"/>
</dbReference>
<keyword evidence="3" id="KW-1185">Reference proteome</keyword>
<dbReference type="OrthoDB" id="103765at2759"/>
<dbReference type="AlphaFoldDB" id="A0A1V9ZWA9"/>
<keyword evidence="1" id="KW-0472">Membrane</keyword>
<dbReference type="STRING" id="74557.A0A1V9ZWA9"/>
<name>A0A1V9ZWA9_9STRA</name>
<dbReference type="EMBL" id="JNBS01001169">
    <property type="protein sequence ID" value="OQS02259.1"/>
    <property type="molecule type" value="Genomic_DNA"/>
</dbReference>
<organism evidence="2 3">
    <name type="scientific">Thraustotheca clavata</name>
    <dbReference type="NCBI Taxonomy" id="74557"/>
    <lineage>
        <taxon>Eukaryota</taxon>
        <taxon>Sar</taxon>
        <taxon>Stramenopiles</taxon>
        <taxon>Oomycota</taxon>
        <taxon>Saprolegniomycetes</taxon>
        <taxon>Saprolegniales</taxon>
        <taxon>Achlyaceae</taxon>
        <taxon>Thraustotheca</taxon>
    </lineage>
</organism>
<evidence type="ECO:0000256" key="1">
    <source>
        <dbReference type="SAM" id="Phobius"/>
    </source>
</evidence>
<dbReference type="InterPro" id="IPR036397">
    <property type="entry name" value="RNaseH_sf"/>
</dbReference>
<evidence type="ECO:0008006" key="4">
    <source>
        <dbReference type="Google" id="ProtNLM"/>
    </source>
</evidence>
<dbReference type="Proteomes" id="UP000243217">
    <property type="component" value="Unassembled WGS sequence"/>
</dbReference>
<sequence length="177" mass="19706">MPSGTKLTREEQGMVIALFNHSLSRRHITRTVSRSPKAVGTFLKNPKGTIIPPKLSPTSLRLLLRAASNSFCSSKTLIQQLNLSISLRRVREILIVETTSLPLWATEKLTWSNEKWDQVIFSDEIFLISTAPMAVVLICMIFHVLSKRQSGGGSVLVWAGFCSFGKTKHVILDGKQD</sequence>
<protein>
    <recommendedName>
        <fullName evidence="4">Tc3 transposase DNA binding domain-containing protein</fullName>
    </recommendedName>
</protein>
<evidence type="ECO:0000313" key="3">
    <source>
        <dbReference type="Proteomes" id="UP000243217"/>
    </source>
</evidence>
<evidence type="ECO:0000313" key="2">
    <source>
        <dbReference type="EMBL" id="OQS02259.1"/>
    </source>
</evidence>
<accession>A0A1V9ZWA9</accession>
<dbReference type="Gene3D" id="3.30.420.10">
    <property type="entry name" value="Ribonuclease H-like superfamily/Ribonuclease H"/>
    <property type="match status" value="1"/>
</dbReference>
<keyword evidence="1" id="KW-0812">Transmembrane</keyword>
<comment type="caution">
    <text evidence="2">The sequence shown here is derived from an EMBL/GenBank/DDBJ whole genome shotgun (WGS) entry which is preliminary data.</text>
</comment>
<reference evidence="2 3" key="1">
    <citation type="journal article" date="2014" name="Genome Biol. Evol.">
        <title>The secreted proteins of Achlya hypogyna and Thraustotheca clavata identify the ancestral oomycete secretome and reveal gene acquisitions by horizontal gene transfer.</title>
        <authorList>
            <person name="Misner I."/>
            <person name="Blouin N."/>
            <person name="Leonard G."/>
            <person name="Richards T.A."/>
            <person name="Lane C.E."/>
        </authorList>
    </citation>
    <scope>NUCLEOTIDE SEQUENCE [LARGE SCALE GENOMIC DNA]</scope>
    <source>
        <strain evidence="2 3">ATCC 34112</strain>
    </source>
</reference>
<feature type="non-terminal residue" evidence="2">
    <location>
        <position position="177"/>
    </location>
</feature>
<keyword evidence="1" id="KW-1133">Transmembrane helix</keyword>